<keyword evidence="3 5" id="KW-1133">Transmembrane helix</keyword>
<dbReference type="Proteomes" id="UP000321058">
    <property type="component" value="Unassembled WGS sequence"/>
</dbReference>
<evidence type="ECO:0000256" key="2">
    <source>
        <dbReference type="ARBA" id="ARBA00022692"/>
    </source>
</evidence>
<comment type="caution">
    <text evidence="6">The sequence shown here is derived from an EMBL/GenBank/DDBJ whole genome shotgun (WGS) entry which is preliminary data.</text>
</comment>
<sequence>MANLMHSARLLVSDLASTILFLVVLLITKDLMLAVALGVGLGIIQIGWMKLRRQPIDTMQWLSIGLVVVSGIATLLTSDARFVMLKPSVIYCIVGAYMLKPGWMNRYLPPIAVHLVPDLAWTFGFVWAGLMFLSAALNIALALTLDPVSWSATMSIWGLASKVALFLAQYGLMRFVGMRRAKAAMAQAAST</sequence>
<keyword evidence="1" id="KW-1003">Cell membrane</keyword>
<gene>
    <name evidence="6" type="ORF">RSO01_48390</name>
</gene>
<name>A0A512NFE7_9HYPH</name>
<keyword evidence="7" id="KW-1185">Reference proteome</keyword>
<dbReference type="InterPro" id="IPR006008">
    <property type="entry name" value="YciB"/>
</dbReference>
<feature type="transmembrane region" description="Helical" evidence="5">
    <location>
        <begin position="82"/>
        <end position="99"/>
    </location>
</feature>
<feature type="transmembrane region" description="Helical" evidence="5">
    <location>
        <begin position="149"/>
        <end position="172"/>
    </location>
</feature>
<reference evidence="6 7" key="1">
    <citation type="submission" date="2019-07" db="EMBL/GenBank/DDBJ databases">
        <title>Whole genome shotgun sequence of Reyranella soli NBRC 108950.</title>
        <authorList>
            <person name="Hosoyama A."/>
            <person name="Uohara A."/>
            <person name="Ohji S."/>
            <person name="Ichikawa N."/>
        </authorList>
    </citation>
    <scope>NUCLEOTIDE SEQUENCE [LARGE SCALE GENOMIC DNA]</scope>
    <source>
        <strain evidence="6 7">NBRC 108950</strain>
    </source>
</reference>
<feature type="transmembrane region" description="Helical" evidence="5">
    <location>
        <begin position="33"/>
        <end position="51"/>
    </location>
</feature>
<feature type="transmembrane region" description="Helical" evidence="5">
    <location>
        <begin position="7"/>
        <end position="27"/>
    </location>
</feature>
<proteinExistence type="predicted"/>
<dbReference type="RefSeq" id="WP_170303314.1">
    <property type="nucleotide sequence ID" value="NZ_BKAJ01000084.1"/>
</dbReference>
<evidence type="ECO:0000256" key="3">
    <source>
        <dbReference type="ARBA" id="ARBA00022989"/>
    </source>
</evidence>
<dbReference type="AlphaFoldDB" id="A0A512NFE7"/>
<organism evidence="6 7">
    <name type="scientific">Reyranella soli</name>
    <dbReference type="NCBI Taxonomy" id="1230389"/>
    <lineage>
        <taxon>Bacteria</taxon>
        <taxon>Pseudomonadati</taxon>
        <taxon>Pseudomonadota</taxon>
        <taxon>Alphaproteobacteria</taxon>
        <taxon>Hyphomicrobiales</taxon>
        <taxon>Reyranellaceae</taxon>
        <taxon>Reyranella</taxon>
    </lineage>
</organism>
<evidence type="ECO:0000256" key="4">
    <source>
        <dbReference type="ARBA" id="ARBA00023136"/>
    </source>
</evidence>
<evidence type="ECO:0000313" key="6">
    <source>
        <dbReference type="EMBL" id="GEP57673.1"/>
    </source>
</evidence>
<keyword evidence="2 5" id="KW-0812">Transmembrane</keyword>
<feature type="transmembrane region" description="Helical" evidence="5">
    <location>
        <begin position="58"/>
        <end position="76"/>
    </location>
</feature>
<evidence type="ECO:0000256" key="1">
    <source>
        <dbReference type="ARBA" id="ARBA00022475"/>
    </source>
</evidence>
<dbReference type="EMBL" id="BKAJ01000084">
    <property type="protein sequence ID" value="GEP57673.1"/>
    <property type="molecule type" value="Genomic_DNA"/>
</dbReference>
<dbReference type="Pfam" id="PF04279">
    <property type="entry name" value="IspA"/>
    <property type="match status" value="1"/>
</dbReference>
<accession>A0A512NFE7</accession>
<evidence type="ECO:0000256" key="5">
    <source>
        <dbReference type="SAM" id="Phobius"/>
    </source>
</evidence>
<protein>
    <submittedName>
        <fullName evidence="6">Intracellular septation protein</fullName>
    </submittedName>
</protein>
<keyword evidence="4 5" id="KW-0472">Membrane</keyword>
<feature type="transmembrane region" description="Helical" evidence="5">
    <location>
        <begin position="119"/>
        <end position="143"/>
    </location>
</feature>
<evidence type="ECO:0000313" key="7">
    <source>
        <dbReference type="Proteomes" id="UP000321058"/>
    </source>
</evidence>
<dbReference type="PANTHER" id="PTHR36917:SF1">
    <property type="entry name" value="INNER MEMBRANE-SPANNING PROTEIN YCIB"/>
    <property type="match status" value="1"/>
</dbReference>
<dbReference type="PANTHER" id="PTHR36917">
    <property type="entry name" value="INTRACELLULAR SEPTATION PROTEIN A-RELATED"/>
    <property type="match status" value="1"/>
</dbReference>
<dbReference type="GO" id="GO:0005886">
    <property type="term" value="C:plasma membrane"/>
    <property type="evidence" value="ECO:0007669"/>
    <property type="project" value="TreeGrafter"/>
</dbReference>